<dbReference type="GeneID" id="45425114"/>
<dbReference type="Proteomes" id="UP000048289">
    <property type="component" value="Unassembled WGS sequence"/>
</dbReference>
<dbReference type="EMBL" id="CFOE01000118">
    <property type="protein sequence ID" value="CFE38891.1"/>
    <property type="molecule type" value="Genomic_DNA"/>
</dbReference>
<dbReference type="Proteomes" id="UP000048948">
    <property type="component" value="Unassembled WGS sequence"/>
</dbReference>
<dbReference type="RefSeq" id="WP_003405951.1">
    <property type="nucleotide sequence ID" value="NZ_AP017901.1"/>
</dbReference>
<dbReference type="Proteomes" id="UP000671119">
    <property type="component" value="Unassembled WGS sequence"/>
</dbReference>
<evidence type="ECO:0000313" key="2">
    <source>
        <dbReference type="EMBL" id="CFE38891.1"/>
    </source>
</evidence>
<dbReference type="EC" id="5.3.3.18" evidence="9"/>
<evidence type="ECO:0000313" key="18">
    <source>
        <dbReference type="Proteomes" id="UP000189452"/>
    </source>
</evidence>
<evidence type="ECO:0000313" key="17">
    <source>
        <dbReference type="Proteomes" id="UP000050164"/>
    </source>
</evidence>
<dbReference type="EMBL" id="LWDQ01000001">
    <property type="protein sequence ID" value="OMH59053.1"/>
    <property type="molecule type" value="Genomic_DNA"/>
</dbReference>
<reference evidence="8 21" key="8">
    <citation type="submission" date="2021-03" db="EMBL/GenBank/DDBJ databases">
        <title>Whole Genome Sequencing of Mycobacterium tuberculosis clinical isolates from Arunachal Pradesh, India.</title>
        <authorList>
            <person name="Singh S."/>
            <person name="Mudliar S.R."/>
            <person name="Kulsum U."/>
            <person name="Rufai S.B."/>
            <person name="Singh P.K."/>
            <person name="Umpo M."/>
            <person name="Nyori M."/>
        </authorList>
    </citation>
    <scope>NUCLEOTIDE SEQUENCE [LARGE SCALE GENOMIC DNA]</scope>
    <source>
        <strain evidence="8 21">OMICS/BPL/0142/20/SP</strain>
    </source>
</reference>
<keyword evidence="9" id="KW-0413">Isomerase</keyword>
<reference evidence="11 20" key="7">
    <citation type="submission" date="2018-08" db="EMBL/GenBank/DDBJ databases">
        <authorList>
            <person name="Fokvardsen B D."/>
            <person name="Norman A."/>
        </authorList>
    </citation>
    <scope>NUCLEOTIDE SEQUENCE [LARGE SCALE GENOMIC DNA]</scope>
    <source>
        <strain evidence="11 20">DKC2</strain>
    </source>
</reference>
<evidence type="ECO:0000313" key="10">
    <source>
        <dbReference type="EMBL" id="REQ50171.1"/>
    </source>
</evidence>
<evidence type="ECO:0000313" key="4">
    <source>
        <dbReference type="EMBL" id="CKR07634.1"/>
    </source>
</evidence>
<evidence type="ECO:0000313" key="9">
    <source>
        <dbReference type="EMBL" id="OMH59053.1"/>
    </source>
</evidence>
<protein>
    <submittedName>
        <fullName evidence="9">1,2-epoxyphenylacetyl-CoA isomerase</fullName>
        <ecNumber evidence="9">5.3.3.18</ecNumber>
    </submittedName>
    <submittedName>
        <fullName evidence="6 11">Enoyl-CoA hydratase</fullName>
        <ecNumber evidence="6">4.1.3.36</ecNumber>
    </submittedName>
</protein>
<dbReference type="EMBL" id="JAGIZI010000051">
    <property type="protein sequence ID" value="MBP0685353.1"/>
    <property type="molecule type" value="Genomic_DNA"/>
</dbReference>
<reference evidence="12 13" key="2">
    <citation type="submission" date="2015-03" db="EMBL/GenBank/DDBJ databases">
        <authorList>
            <consortium name="Pathogen Informatics"/>
        </authorList>
    </citation>
    <scope>NUCLEOTIDE SEQUENCE [LARGE SCALE GENOMIC DNA]</scope>
    <source>
        <strain evidence="5 14">Bir 172</strain>
        <strain evidence="4 17">Bir 185</strain>
        <strain evidence="3 15">Bir 187</strain>
        <strain evidence="7 12">G09801536</strain>
        <strain evidence="2 13">G09901357</strain>
    </source>
</reference>
<dbReference type="EMBL" id="CNGE01000200">
    <property type="protein sequence ID" value="CKS17764.1"/>
    <property type="molecule type" value="Genomic_DNA"/>
</dbReference>
<evidence type="ECO:0000313" key="5">
    <source>
        <dbReference type="EMBL" id="CKS17764.1"/>
    </source>
</evidence>
<evidence type="ECO:0000313" key="21">
    <source>
        <dbReference type="Proteomes" id="UP000671119"/>
    </source>
</evidence>
<dbReference type="EMBL" id="CSAD01000018">
    <property type="protein sequence ID" value="COU74702.1"/>
    <property type="molecule type" value="Genomic_DNA"/>
</dbReference>
<dbReference type="InterPro" id="IPR014748">
    <property type="entry name" value="Enoyl-CoA_hydra_C"/>
</dbReference>
<dbReference type="CDD" id="cd06558">
    <property type="entry name" value="crotonase-like"/>
    <property type="match status" value="1"/>
</dbReference>
<dbReference type="SUPFAM" id="SSF52096">
    <property type="entry name" value="ClpP/crotonase"/>
    <property type="match status" value="1"/>
</dbReference>
<dbReference type="EMBL" id="CNFU01000046">
    <property type="protein sequence ID" value="CKQ98991.1"/>
    <property type="molecule type" value="Genomic_DNA"/>
</dbReference>
<dbReference type="GO" id="GO:0008935">
    <property type="term" value="F:1,4-dihydroxy-2-naphthoyl-CoA synthase activity"/>
    <property type="evidence" value="ECO:0007669"/>
    <property type="project" value="UniProtKB-EC"/>
</dbReference>
<evidence type="ECO:0000313" key="15">
    <source>
        <dbReference type="Proteomes" id="UP000049023"/>
    </source>
</evidence>
<dbReference type="Proteomes" id="UP000256381">
    <property type="component" value="Unassembled WGS sequence"/>
</dbReference>
<dbReference type="EMBL" id="COPH01000031">
    <property type="protein sequence ID" value="CLW83479.1"/>
    <property type="molecule type" value="Genomic_DNA"/>
</dbReference>
<dbReference type="EC" id="4.1.3.36" evidence="6"/>
<reference evidence="10" key="6">
    <citation type="submission" date="2018-07" db="EMBL/GenBank/DDBJ databases">
        <authorList>
            <person name="Shah S."/>
            <person name="Brown T."/>
            <person name="Auld S."/>
            <person name="Bratton K."/>
            <person name="Narechania A."/>
            <person name="Mathema B."/>
            <person name="Gandhi N."/>
        </authorList>
    </citation>
    <scope>NUCLEOTIDE SEQUENCE</scope>
    <source>
        <strain evidence="10">32301_S10</strain>
    </source>
</reference>
<evidence type="ECO:0000313" key="20">
    <source>
        <dbReference type="Proteomes" id="UP000300237"/>
    </source>
</evidence>
<dbReference type="PANTHER" id="PTHR43459:SF1">
    <property type="entry name" value="EG:BACN32G11.4 PROTEIN"/>
    <property type="match status" value="1"/>
</dbReference>
<dbReference type="Proteomes" id="UP000300237">
    <property type="component" value="Chromosome"/>
</dbReference>
<reference evidence="9 18" key="3">
    <citation type="submission" date="2016-04" db="EMBL/GenBank/DDBJ databases">
        <authorList>
            <person name="Bigi M."/>
            <person name="Bigi F."/>
            <person name="Soria M.A."/>
        </authorList>
    </citation>
    <scope>NUCLEOTIDE SEQUENCE [LARGE SCALE GENOMIC DNA]</scope>
    <source>
        <strain evidence="9 18">6548</strain>
    </source>
</reference>
<reference evidence="6 16" key="1">
    <citation type="submission" date="2015-03" db="EMBL/GenBank/DDBJ databases">
        <authorList>
            <consortium name="Pathogen Informatics"/>
            <person name="Murphy D."/>
        </authorList>
    </citation>
    <scope>NUCLEOTIDE SEQUENCE [LARGE SCALE GENOMIC DNA]</scope>
    <source>
        <strain evidence="6 16">0268S</strain>
    </source>
</reference>
<dbReference type="Gene3D" id="1.10.12.10">
    <property type="entry name" value="Lyase 2-enoyl-coa Hydratase, Chain A, domain 2"/>
    <property type="match status" value="1"/>
</dbReference>
<dbReference type="Pfam" id="PF00378">
    <property type="entry name" value="ECH_1"/>
    <property type="match status" value="1"/>
</dbReference>
<comment type="similarity">
    <text evidence="1">Belongs to the enoyl-CoA hydratase/isomerase family.</text>
</comment>
<dbReference type="Proteomes" id="UP000050164">
    <property type="component" value="Unassembled WGS sequence"/>
</dbReference>
<gene>
    <name evidence="6" type="primary">menB_2</name>
    <name evidence="11" type="synonym">echA11</name>
    <name evidence="2" type="synonym">menB_1</name>
    <name evidence="9" type="synonym">paaG_1</name>
    <name evidence="9" type="ORF">A4S10_01216</name>
    <name evidence="11" type="ORF">DKC2_1218</name>
    <name evidence="10" type="ORF">DSJ38_15200</name>
    <name evidence="7" type="ORF">ERS007679_00287</name>
    <name evidence="2" type="ORF">ERS007681_01260</name>
    <name evidence="5" type="ORF">ERS027646_01399</name>
    <name evidence="4" type="ORF">ERS027659_00665</name>
    <name evidence="3" type="ORF">ERS027661_00407</name>
    <name evidence="6" type="ORF">ERS094118_03420</name>
    <name evidence="8" type="ORF">J8J21_20040</name>
</gene>
<dbReference type="PANTHER" id="PTHR43459">
    <property type="entry name" value="ENOYL-COA HYDRATASE"/>
    <property type="match status" value="1"/>
</dbReference>
<evidence type="ECO:0000313" key="12">
    <source>
        <dbReference type="Proteomes" id="UP000045842"/>
    </source>
</evidence>
<evidence type="ECO:0000313" key="8">
    <source>
        <dbReference type="EMBL" id="MBP0685353.1"/>
    </source>
</evidence>
<name>A0A045J6S2_MYCTX</name>
<reference evidence="9 18" key="5">
    <citation type="submission" date="2017-02" db="EMBL/GenBank/DDBJ databases">
        <title>Protein polymorphisms may explain contrasting epidemiological fitness of two variants of a multidrug-resistant Mycobacterium tuberculosis strain.</title>
        <authorList>
            <person name="Bigi M.M."/>
            <person name="Lopez B."/>
            <person name="Blanco F.C."/>
            <person name="Sasiain M.C."/>
            <person name="De La Barrera S."/>
            <person name="Ritacco V."/>
            <person name="Bigi F."/>
            <person name="Soria M.A."/>
        </authorList>
    </citation>
    <scope>NUCLEOTIDE SEQUENCE [LARGE SCALE GENOMIC DNA]</scope>
    <source>
        <strain evidence="9 18">6548</strain>
    </source>
</reference>
<evidence type="ECO:0000256" key="1">
    <source>
        <dbReference type="ARBA" id="ARBA00005254"/>
    </source>
</evidence>
<dbReference type="GO" id="GO:0016853">
    <property type="term" value="F:isomerase activity"/>
    <property type="evidence" value="ECO:0007669"/>
    <property type="project" value="UniProtKB-KW"/>
</dbReference>
<evidence type="ECO:0000313" key="3">
    <source>
        <dbReference type="EMBL" id="CKQ98991.1"/>
    </source>
</evidence>
<dbReference type="AlphaFoldDB" id="A0A045J6S2"/>
<evidence type="ECO:0000313" key="16">
    <source>
        <dbReference type="Proteomes" id="UP000050139"/>
    </source>
</evidence>
<dbReference type="Gene3D" id="3.90.226.10">
    <property type="entry name" value="2-enoyl-CoA Hydratase, Chain A, domain 1"/>
    <property type="match status" value="1"/>
</dbReference>
<evidence type="ECO:0000313" key="14">
    <source>
        <dbReference type="Proteomes" id="UP000048948"/>
    </source>
</evidence>
<evidence type="ECO:0000313" key="6">
    <source>
        <dbReference type="EMBL" id="CLW83479.1"/>
    </source>
</evidence>
<dbReference type="SMR" id="A0A045J6S2"/>
<evidence type="ECO:0000313" key="11">
    <source>
        <dbReference type="EMBL" id="VCU49396.1"/>
    </source>
</evidence>
<proteinExistence type="inferred from homology"/>
<dbReference type="Proteomes" id="UP000045842">
    <property type="component" value="Unassembled WGS sequence"/>
</dbReference>
<keyword evidence="6" id="KW-0456">Lyase</keyword>
<reference evidence="10 19" key="4">
    <citation type="journal article" date="2017" name="N. Engl. J. Med.">
        <title>Transmission of Extensively Drug-Resistant Tuberculosis in South Africa.</title>
        <authorList>
            <person name="Shah N.S."/>
            <person name="Auld S.C."/>
            <person name="Brust J.C."/>
            <person name="Mathema B."/>
            <person name="Ismail N."/>
            <person name="Moodley P."/>
            <person name="Mlisana K."/>
            <person name="Allana S."/>
            <person name="Campbell A."/>
            <person name="Mthiyane T."/>
            <person name="Morris N."/>
            <person name="Mpangase P."/>
            <person name="van der Meulen H."/>
            <person name="Omar S.V."/>
            <person name="Brown T.S."/>
            <person name="Narechania A."/>
            <person name="Shaskina E."/>
            <person name="Kapwata T."/>
            <person name="Kreiswirth B."/>
            <person name="Gandhi N.R."/>
        </authorList>
    </citation>
    <scope>NUCLEOTIDE SEQUENCE [LARGE SCALE GENOMIC DNA]</scope>
    <source>
        <strain evidence="10 19">32301_S10</strain>
    </source>
</reference>
<organism evidence="6 16">
    <name type="scientific">Mycobacterium tuberculosis</name>
    <dbReference type="NCBI Taxonomy" id="1773"/>
    <lineage>
        <taxon>Bacteria</taxon>
        <taxon>Bacillati</taxon>
        <taxon>Actinomycetota</taxon>
        <taxon>Actinomycetes</taxon>
        <taxon>Mycobacteriales</taxon>
        <taxon>Mycobacteriaceae</taxon>
        <taxon>Mycobacterium</taxon>
        <taxon>Mycobacterium tuberculosis complex</taxon>
    </lineage>
</organism>
<evidence type="ECO:0000313" key="13">
    <source>
        <dbReference type="Proteomes" id="UP000048289"/>
    </source>
</evidence>
<dbReference type="InterPro" id="IPR001753">
    <property type="entry name" value="Enoyl-CoA_hydra/iso"/>
</dbReference>
<evidence type="ECO:0000313" key="7">
    <source>
        <dbReference type="EMBL" id="COU74702.1"/>
    </source>
</evidence>
<sequence length="268" mass="27616">MPDSGIAALTPVTGLNVTLTDRVLSVRINRPSSLNSLTVPILTGIADTLERAAADPVVKVVRLGGVGRGFSSGVSMSVDDVWGGGPPTAIVEEANRAVRAVAALPHPVVAVVQGPAVGVAVSLALACDFILASDSAFFMLANTKVALMPDGGASALVAAATGRIRAMRLALLAEQLPAREALAWGLISAVYPDSDFEAEVDKVISRLLAGPALAFAQAKNAINAAALTELEPTFARELDGQEVLLRTHDFAEGAAAFLQRRTPNFTGS</sequence>
<dbReference type="InterPro" id="IPR029045">
    <property type="entry name" value="ClpP/crotonase-like_dom_sf"/>
</dbReference>
<dbReference type="EMBL" id="LR027516">
    <property type="protein sequence ID" value="VCU49396.1"/>
    <property type="molecule type" value="Genomic_DNA"/>
</dbReference>
<dbReference type="Proteomes" id="UP000050139">
    <property type="component" value="Unassembled WGS sequence"/>
</dbReference>
<evidence type="ECO:0000313" key="19">
    <source>
        <dbReference type="Proteomes" id="UP000256381"/>
    </source>
</evidence>
<dbReference type="EMBL" id="CNFT01000097">
    <property type="protein sequence ID" value="CKR07634.1"/>
    <property type="molecule type" value="Genomic_DNA"/>
</dbReference>
<dbReference type="EMBL" id="QTBD01000170">
    <property type="protein sequence ID" value="REQ50171.1"/>
    <property type="molecule type" value="Genomic_DNA"/>
</dbReference>
<dbReference type="Proteomes" id="UP000189452">
    <property type="component" value="Chromosome"/>
</dbReference>
<dbReference type="Proteomes" id="UP000049023">
    <property type="component" value="Unassembled WGS sequence"/>
</dbReference>
<accession>A0A045J6S2</accession>